<gene>
    <name evidence="1" type="ORF">BDK51DRAFT_41406</name>
</gene>
<dbReference type="Proteomes" id="UP000269721">
    <property type="component" value="Unassembled WGS sequence"/>
</dbReference>
<sequence>MRALREVALEVRGDALVSYSLRFADPVYSEKLMLLTPFPMPFFKFRPHVLTLFRQKATTKKAEVNAKLLKECNETPSLGIYNRLMQEFATSGTGGVWTLKSSPVYRAES</sequence>
<protein>
    <submittedName>
        <fullName evidence="1">Uncharacterized protein</fullName>
    </submittedName>
</protein>
<proteinExistence type="predicted"/>
<dbReference type="AlphaFoldDB" id="A0A4P9W8S5"/>
<evidence type="ECO:0000313" key="1">
    <source>
        <dbReference type="EMBL" id="RKO86576.1"/>
    </source>
</evidence>
<keyword evidence="2" id="KW-1185">Reference proteome</keyword>
<organism evidence="1 2">
    <name type="scientific">Blyttiomyces helicus</name>
    <dbReference type="NCBI Taxonomy" id="388810"/>
    <lineage>
        <taxon>Eukaryota</taxon>
        <taxon>Fungi</taxon>
        <taxon>Fungi incertae sedis</taxon>
        <taxon>Chytridiomycota</taxon>
        <taxon>Chytridiomycota incertae sedis</taxon>
        <taxon>Chytridiomycetes</taxon>
        <taxon>Chytridiomycetes incertae sedis</taxon>
        <taxon>Blyttiomyces</taxon>
    </lineage>
</organism>
<name>A0A4P9W8S5_9FUNG</name>
<dbReference type="EMBL" id="KZ998081">
    <property type="protein sequence ID" value="RKO86576.1"/>
    <property type="molecule type" value="Genomic_DNA"/>
</dbReference>
<accession>A0A4P9W8S5</accession>
<reference evidence="2" key="1">
    <citation type="journal article" date="2018" name="Nat. Microbiol.">
        <title>Leveraging single-cell genomics to expand the fungal tree of life.</title>
        <authorList>
            <person name="Ahrendt S.R."/>
            <person name="Quandt C.A."/>
            <person name="Ciobanu D."/>
            <person name="Clum A."/>
            <person name="Salamov A."/>
            <person name="Andreopoulos B."/>
            <person name="Cheng J.F."/>
            <person name="Woyke T."/>
            <person name="Pelin A."/>
            <person name="Henrissat B."/>
            <person name="Reynolds N.K."/>
            <person name="Benny G.L."/>
            <person name="Smith M.E."/>
            <person name="James T.Y."/>
            <person name="Grigoriev I.V."/>
        </authorList>
    </citation>
    <scope>NUCLEOTIDE SEQUENCE [LARGE SCALE GENOMIC DNA]</scope>
</reference>
<evidence type="ECO:0000313" key="2">
    <source>
        <dbReference type="Proteomes" id="UP000269721"/>
    </source>
</evidence>